<name>A0ABT3GSN7_9BACT</name>
<evidence type="ECO:0000256" key="1">
    <source>
        <dbReference type="SAM" id="Phobius"/>
    </source>
</evidence>
<proteinExistence type="predicted"/>
<keyword evidence="3" id="KW-1185">Reference proteome</keyword>
<reference evidence="2 3" key="1">
    <citation type="submission" date="2022-10" db="EMBL/GenBank/DDBJ databases">
        <title>Luteolibacter arcticus strain CCTCC AB 2014275, whole genome shotgun sequencing project.</title>
        <authorList>
            <person name="Zhao G."/>
            <person name="Shen L."/>
        </authorList>
    </citation>
    <scope>NUCLEOTIDE SEQUENCE [LARGE SCALE GENOMIC DNA]</scope>
    <source>
        <strain evidence="2 3">CCTCC AB 2014275</strain>
    </source>
</reference>
<dbReference type="RefSeq" id="WP_264490657.1">
    <property type="nucleotide sequence ID" value="NZ_JAPDDT010000029.1"/>
</dbReference>
<dbReference type="EMBL" id="JAPDDT010000029">
    <property type="protein sequence ID" value="MCW1926549.1"/>
    <property type="molecule type" value="Genomic_DNA"/>
</dbReference>
<organism evidence="2 3">
    <name type="scientific">Luteolibacter arcticus</name>
    <dbReference type="NCBI Taxonomy" id="1581411"/>
    <lineage>
        <taxon>Bacteria</taxon>
        <taxon>Pseudomonadati</taxon>
        <taxon>Verrucomicrobiota</taxon>
        <taxon>Verrucomicrobiia</taxon>
        <taxon>Verrucomicrobiales</taxon>
        <taxon>Verrucomicrobiaceae</taxon>
        <taxon>Luteolibacter</taxon>
    </lineage>
</organism>
<gene>
    <name evidence="2" type="ORF">OKA05_28615</name>
</gene>
<evidence type="ECO:0000313" key="2">
    <source>
        <dbReference type="EMBL" id="MCW1926549.1"/>
    </source>
</evidence>
<keyword evidence="1" id="KW-0812">Transmembrane</keyword>
<evidence type="ECO:0008006" key="4">
    <source>
        <dbReference type="Google" id="ProtNLM"/>
    </source>
</evidence>
<feature type="transmembrane region" description="Helical" evidence="1">
    <location>
        <begin position="118"/>
        <end position="138"/>
    </location>
</feature>
<protein>
    <recommendedName>
        <fullName evidence="4">PepSY domain-containing protein</fullName>
    </recommendedName>
</protein>
<feature type="transmembrane region" description="Helical" evidence="1">
    <location>
        <begin position="12"/>
        <end position="27"/>
    </location>
</feature>
<evidence type="ECO:0000313" key="3">
    <source>
        <dbReference type="Proteomes" id="UP001320876"/>
    </source>
</evidence>
<comment type="caution">
    <text evidence="2">The sequence shown here is derived from an EMBL/GenBank/DDBJ whole genome shotgun (WGS) entry which is preliminary data.</text>
</comment>
<keyword evidence="1" id="KW-0472">Membrane</keyword>
<dbReference type="Proteomes" id="UP001320876">
    <property type="component" value="Unassembled WGS sequence"/>
</dbReference>
<sequence length="159" mass="18014">MAARAFHRSRHFWLGVPGLVFLLWAWWDSGGYMSTVEWNWNGGKREHLVWVAVGDVTWQCTTHQERSAGVNFSTRRNPLANFGGGARGRQFDVPPAFSRSLDDGEFAWIGVAVEEAHVALWVIAGSYAVAWLGVVAWWQRRKARVVRRQQQQHPAETGA</sequence>
<keyword evidence="1" id="KW-1133">Transmembrane helix</keyword>
<accession>A0ABT3GSN7</accession>